<sequence length="60" mass="6483">MKDCKRAIDVKLQLKQAVAVSLQSKQPIKVTLSKGISGGCGTPVLPKFSDLIIAYRIGRL</sequence>
<name>A0A8S5LGV9_9CAUD</name>
<accession>A0A8S5LGV9</accession>
<proteinExistence type="predicted"/>
<reference evidence="1" key="1">
    <citation type="journal article" date="2021" name="Proc. Natl. Acad. Sci. U.S.A.">
        <title>A Catalog of Tens of Thousands of Viruses from Human Metagenomes Reveals Hidden Associations with Chronic Diseases.</title>
        <authorList>
            <person name="Tisza M.J."/>
            <person name="Buck C.B."/>
        </authorList>
    </citation>
    <scope>NUCLEOTIDE SEQUENCE</scope>
    <source>
        <strain evidence="1">CtRD66</strain>
    </source>
</reference>
<evidence type="ECO:0000313" key="1">
    <source>
        <dbReference type="EMBL" id="DAD69115.1"/>
    </source>
</evidence>
<organism evidence="1">
    <name type="scientific">Myoviridae sp. ctRD66</name>
    <dbReference type="NCBI Taxonomy" id="2823544"/>
    <lineage>
        <taxon>Viruses</taxon>
        <taxon>Duplodnaviria</taxon>
        <taxon>Heunggongvirae</taxon>
        <taxon>Uroviricota</taxon>
        <taxon>Caudoviricetes</taxon>
    </lineage>
</organism>
<dbReference type="EMBL" id="BK014715">
    <property type="protein sequence ID" value="DAD69115.1"/>
    <property type="molecule type" value="Genomic_DNA"/>
</dbReference>
<protein>
    <submittedName>
        <fullName evidence="1">Uncharacterized protein</fullName>
    </submittedName>
</protein>